<comment type="caution">
    <text evidence="1">The sequence shown here is derived from an EMBL/GenBank/DDBJ whole genome shotgun (WGS) entry which is preliminary data.</text>
</comment>
<evidence type="ECO:0000313" key="2">
    <source>
        <dbReference type="Proteomes" id="UP000295110"/>
    </source>
</evidence>
<proteinExistence type="predicted"/>
<reference evidence="1 2" key="1">
    <citation type="submission" date="2019-03" db="EMBL/GenBank/DDBJ databases">
        <title>Genomic Encyclopedia of Type Strains, Phase IV (KMG-IV): sequencing the most valuable type-strain genomes for metagenomic binning, comparative biology and taxonomic classification.</title>
        <authorList>
            <person name="Goeker M."/>
        </authorList>
    </citation>
    <scope>NUCLEOTIDE SEQUENCE [LARGE SCALE GENOMIC DNA]</scope>
    <source>
        <strain evidence="1 2">DSM 654</strain>
    </source>
</reference>
<gene>
    <name evidence="1" type="ORF">EV671_103231</name>
</gene>
<sequence>MSLEDLGFWPRLALATLAAWRLTHLLAAEDGPFGLVLKLRTRLGNGAWGQLMDCPYCVSLWVAAPLALLIAQDPLGWALGVLALSGAVCIVEAGLDALASPRKER</sequence>
<accession>A0A4R3UJR8</accession>
<dbReference type="Pfam" id="PF07098">
    <property type="entry name" value="DUF1360"/>
    <property type="match status" value="1"/>
</dbReference>
<organism evidence="1 2">
    <name type="scientific">Roseateles saccharophilus</name>
    <name type="common">Pseudomonas saccharophila</name>
    <dbReference type="NCBI Taxonomy" id="304"/>
    <lineage>
        <taxon>Bacteria</taxon>
        <taxon>Pseudomonadati</taxon>
        <taxon>Pseudomonadota</taxon>
        <taxon>Betaproteobacteria</taxon>
        <taxon>Burkholderiales</taxon>
        <taxon>Sphaerotilaceae</taxon>
        <taxon>Roseateles</taxon>
    </lineage>
</organism>
<dbReference type="RefSeq" id="WP_132575309.1">
    <property type="nucleotide sequence ID" value="NZ_CBCSGL010000035.1"/>
</dbReference>
<evidence type="ECO:0000313" key="1">
    <source>
        <dbReference type="EMBL" id="TCU89852.1"/>
    </source>
</evidence>
<dbReference type="AlphaFoldDB" id="A0A4R3UJR8"/>
<dbReference type="Proteomes" id="UP000295110">
    <property type="component" value="Unassembled WGS sequence"/>
</dbReference>
<name>A0A4R3UJR8_ROSSA</name>
<keyword evidence="2" id="KW-1185">Reference proteome</keyword>
<protein>
    <submittedName>
        <fullName evidence="1">Uncharacterized protein DUF1360</fullName>
    </submittedName>
</protein>
<dbReference type="InterPro" id="IPR010773">
    <property type="entry name" value="Mycophage_PG1_Gp7"/>
</dbReference>
<dbReference type="OrthoDB" id="123391at2"/>
<dbReference type="EMBL" id="SMBU01000032">
    <property type="protein sequence ID" value="TCU89852.1"/>
    <property type="molecule type" value="Genomic_DNA"/>
</dbReference>